<dbReference type="AlphaFoldDB" id="A0A1Y1SXU2"/>
<keyword evidence="1" id="KW-0812">Transmembrane</keyword>
<feature type="transmembrane region" description="Helical" evidence="1">
    <location>
        <begin position="145"/>
        <end position="170"/>
    </location>
</feature>
<dbReference type="EMBL" id="ARYN01000037">
    <property type="protein sequence ID" value="ORL43570.1"/>
    <property type="molecule type" value="Genomic_DNA"/>
</dbReference>
<dbReference type="Proteomes" id="UP000192746">
    <property type="component" value="Unassembled WGS sequence"/>
</dbReference>
<name>A0A1Y1SXU2_9FLAO</name>
<evidence type="ECO:0000313" key="2">
    <source>
        <dbReference type="EMBL" id="ORL43570.1"/>
    </source>
</evidence>
<dbReference type="RefSeq" id="WP_245801688.1">
    <property type="nucleotide sequence ID" value="NZ_ARYN01000037.1"/>
</dbReference>
<organism evidence="2 3">
    <name type="scientific">Zunongwangia atlantica 22II14-10F7</name>
    <dbReference type="NCBI Taxonomy" id="1185767"/>
    <lineage>
        <taxon>Bacteria</taxon>
        <taxon>Pseudomonadati</taxon>
        <taxon>Bacteroidota</taxon>
        <taxon>Flavobacteriia</taxon>
        <taxon>Flavobacteriales</taxon>
        <taxon>Flavobacteriaceae</taxon>
        <taxon>Zunongwangia</taxon>
    </lineage>
</organism>
<keyword evidence="3" id="KW-1185">Reference proteome</keyword>
<accession>A0A1Y1SXU2</accession>
<keyword evidence="1" id="KW-1133">Transmembrane helix</keyword>
<comment type="caution">
    <text evidence="2">The sequence shown here is derived from an EMBL/GenBank/DDBJ whole genome shotgun (WGS) entry which is preliminary data.</text>
</comment>
<evidence type="ECO:0000256" key="1">
    <source>
        <dbReference type="SAM" id="Phobius"/>
    </source>
</evidence>
<feature type="transmembrane region" description="Helical" evidence="1">
    <location>
        <begin position="6"/>
        <end position="24"/>
    </location>
</feature>
<feature type="transmembrane region" description="Helical" evidence="1">
    <location>
        <begin position="94"/>
        <end position="113"/>
    </location>
</feature>
<evidence type="ECO:0000313" key="3">
    <source>
        <dbReference type="Proteomes" id="UP000192746"/>
    </source>
</evidence>
<keyword evidence="1" id="KW-0472">Membrane</keyword>
<reference evidence="2 3" key="1">
    <citation type="submission" date="2013-04" db="EMBL/GenBank/DDBJ databases">
        <title>Zunongwangia sp. 22II14-10F7 Genome Sequencing.</title>
        <authorList>
            <person name="Lai Q."/>
            <person name="Shao Z."/>
        </authorList>
    </citation>
    <scope>NUCLEOTIDE SEQUENCE [LARGE SCALE GENOMIC DNA]</scope>
    <source>
        <strain evidence="2 3">22II14-10F7</strain>
    </source>
</reference>
<feature type="transmembrane region" description="Helical" evidence="1">
    <location>
        <begin position="54"/>
        <end position="74"/>
    </location>
</feature>
<sequence length="185" mass="21740">MESPNIRMILPALMLIASWVILFWKSFRQLIPVVDTKPTLEKLINYKRLKRVGGYYWIIFSIFILMTIIYSLLPDFSFIFLPLDYFDHPLINELGLMLLKVSIIWIIIAQLQIDRELYKYSREINSLAAMELVHYSEKMLLSGMLVLFLGFFTTVTNIAGLILVIVGLFIHFKTFGFPYSHHRRT</sequence>
<proteinExistence type="predicted"/>
<protein>
    <submittedName>
        <fullName evidence="2">Uncharacterized protein</fullName>
    </submittedName>
</protein>
<gene>
    <name evidence="2" type="ORF">IIF7_20166</name>
</gene>